<dbReference type="EMBL" id="JFHR01000066">
    <property type="protein sequence ID" value="KEQ51722.1"/>
    <property type="molecule type" value="Genomic_DNA"/>
</dbReference>
<gene>
    <name evidence="1" type="ORF">BV95_04012</name>
</gene>
<organism evidence="1 2">
    <name type="scientific">Sphingobium chlorophenolicum</name>
    <dbReference type="NCBI Taxonomy" id="46429"/>
    <lineage>
        <taxon>Bacteria</taxon>
        <taxon>Pseudomonadati</taxon>
        <taxon>Pseudomonadota</taxon>
        <taxon>Alphaproteobacteria</taxon>
        <taxon>Sphingomonadales</taxon>
        <taxon>Sphingomonadaceae</taxon>
        <taxon>Sphingobium</taxon>
    </lineage>
</organism>
<dbReference type="eggNOG" id="ENOG5033BZ6">
    <property type="taxonomic scope" value="Bacteria"/>
</dbReference>
<dbReference type="PATRIC" id="fig|46429.4.peg.3999"/>
<sequence length="142" mass="16038">MKRGVDRLPRPARLFGRAIPRYDRRMRALYALLPLAAFFAQPAWAQSPERAGHYYLRGVMETGSELMLHADGRFQWYLVYGALDLFAEGKWTEKDGAVLLTAEATKDVPQPGFRTLTLSIRDKALVPPDGRGAYVRPADDED</sequence>
<comment type="caution">
    <text evidence="1">The sequence shown here is derived from an EMBL/GenBank/DDBJ whole genome shotgun (WGS) entry which is preliminary data.</text>
</comment>
<name>A0A081R949_SPHCR</name>
<evidence type="ECO:0000313" key="1">
    <source>
        <dbReference type="EMBL" id="KEQ51722.1"/>
    </source>
</evidence>
<dbReference type="AlphaFoldDB" id="A0A081R949"/>
<proteinExistence type="predicted"/>
<evidence type="ECO:0000313" key="2">
    <source>
        <dbReference type="Proteomes" id="UP000028411"/>
    </source>
</evidence>
<accession>A0A081R949</accession>
<reference evidence="1 2" key="1">
    <citation type="submission" date="2014-02" db="EMBL/GenBank/DDBJ databases">
        <title>Whole genome sequence of Sphingobium chlorophenolicum NBRC 16172.</title>
        <authorList>
            <person name="Gan H.M."/>
            <person name="Gan H.Y."/>
            <person name="Chew T.H."/>
            <person name="Savka M.A."/>
        </authorList>
    </citation>
    <scope>NUCLEOTIDE SEQUENCE [LARGE SCALE GENOMIC DNA]</scope>
    <source>
        <strain evidence="1 2">NBRC 16172</strain>
    </source>
</reference>
<dbReference type="Proteomes" id="UP000028411">
    <property type="component" value="Unassembled WGS sequence"/>
</dbReference>
<protein>
    <submittedName>
        <fullName evidence="1">Uncharacterized protein</fullName>
    </submittedName>
</protein>